<evidence type="ECO:0000313" key="4">
    <source>
        <dbReference type="Proteomes" id="UP000824241"/>
    </source>
</evidence>
<accession>A0A9D1DZH3</accession>
<dbReference type="GO" id="GO:0016787">
    <property type="term" value="F:hydrolase activity"/>
    <property type="evidence" value="ECO:0007669"/>
    <property type="project" value="UniProtKB-KW"/>
</dbReference>
<dbReference type="Proteomes" id="UP000824241">
    <property type="component" value="Unassembled WGS sequence"/>
</dbReference>
<dbReference type="EMBL" id="DVHA01000308">
    <property type="protein sequence ID" value="HIR61798.1"/>
    <property type="molecule type" value="Genomic_DNA"/>
</dbReference>
<dbReference type="AlphaFoldDB" id="A0A9D1DZH3"/>
<feature type="domain" description="BD-FAE-like" evidence="2">
    <location>
        <begin position="51"/>
        <end position="255"/>
    </location>
</feature>
<proteinExistence type="predicted"/>
<keyword evidence="1 3" id="KW-0378">Hydrolase</keyword>
<sequence>MAKVIYSEIDNNPLFSGLAEVLPDISYSTAHPELKMTLIFPQAARRLDDGRNYPTIVFVQGSGWTSPNIYYEIPQLSRFAQLGYIVATLTHRSALDGHRAPAFLEDVKTAIRFLREKAEEYKVDPHRIGIWGTSSGGNTALLAGLTGGDPAYRTDEYPEQSDHVRMVVDCFGPADAPKLLNGVLEQAKEQPLDGHDRKLFYGLLGETPEEQKMRLAAINPIGMVADKPYPPFLLVHGDKDPVVPYEQSEVMAETLARHGVHTELIRVRGAEHEGSFWSPELLKKIADFIGRML</sequence>
<evidence type="ECO:0000259" key="2">
    <source>
        <dbReference type="Pfam" id="PF20434"/>
    </source>
</evidence>
<evidence type="ECO:0000256" key="1">
    <source>
        <dbReference type="ARBA" id="ARBA00022801"/>
    </source>
</evidence>
<dbReference type="InterPro" id="IPR050300">
    <property type="entry name" value="GDXG_lipolytic_enzyme"/>
</dbReference>
<protein>
    <submittedName>
        <fullName evidence="3">Alpha/beta hydrolase</fullName>
    </submittedName>
</protein>
<dbReference type="PANTHER" id="PTHR48081:SF13">
    <property type="entry name" value="ALPHA_BETA HYDROLASE"/>
    <property type="match status" value="1"/>
</dbReference>
<comment type="caution">
    <text evidence="3">The sequence shown here is derived from an EMBL/GenBank/DDBJ whole genome shotgun (WGS) entry which is preliminary data.</text>
</comment>
<dbReference type="Pfam" id="PF20434">
    <property type="entry name" value="BD-FAE"/>
    <property type="match status" value="1"/>
</dbReference>
<name>A0A9D1DZH3_9FIRM</name>
<reference evidence="3" key="2">
    <citation type="journal article" date="2021" name="PeerJ">
        <title>Extensive microbial diversity within the chicken gut microbiome revealed by metagenomics and culture.</title>
        <authorList>
            <person name="Gilroy R."/>
            <person name="Ravi A."/>
            <person name="Getino M."/>
            <person name="Pursley I."/>
            <person name="Horton D.L."/>
            <person name="Alikhan N.F."/>
            <person name="Baker D."/>
            <person name="Gharbi K."/>
            <person name="Hall N."/>
            <person name="Watson M."/>
            <person name="Adriaenssens E.M."/>
            <person name="Foster-Nyarko E."/>
            <person name="Jarju S."/>
            <person name="Secka A."/>
            <person name="Antonio M."/>
            <person name="Oren A."/>
            <person name="Chaudhuri R.R."/>
            <person name="La Ragione R."/>
            <person name="Hildebrand F."/>
            <person name="Pallen M.J."/>
        </authorList>
    </citation>
    <scope>NUCLEOTIDE SEQUENCE</scope>
    <source>
        <strain evidence="3">CHK189-12415</strain>
    </source>
</reference>
<dbReference type="SUPFAM" id="SSF53474">
    <property type="entry name" value="alpha/beta-Hydrolases"/>
    <property type="match status" value="1"/>
</dbReference>
<gene>
    <name evidence="3" type="ORF">IAB37_09520</name>
</gene>
<organism evidence="3 4">
    <name type="scientific">Candidatus Faecivivens stercoravium</name>
    <dbReference type="NCBI Taxonomy" id="2840803"/>
    <lineage>
        <taxon>Bacteria</taxon>
        <taxon>Bacillati</taxon>
        <taxon>Bacillota</taxon>
        <taxon>Clostridia</taxon>
        <taxon>Eubacteriales</taxon>
        <taxon>Oscillospiraceae</taxon>
        <taxon>Oscillospiraceae incertae sedis</taxon>
        <taxon>Candidatus Faecivivens</taxon>
    </lineage>
</organism>
<reference evidence="3" key="1">
    <citation type="submission" date="2020-10" db="EMBL/GenBank/DDBJ databases">
        <authorList>
            <person name="Gilroy R."/>
        </authorList>
    </citation>
    <scope>NUCLEOTIDE SEQUENCE</scope>
    <source>
        <strain evidence="3">CHK189-12415</strain>
    </source>
</reference>
<dbReference type="InterPro" id="IPR029058">
    <property type="entry name" value="AB_hydrolase_fold"/>
</dbReference>
<dbReference type="PANTHER" id="PTHR48081">
    <property type="entry name" value="AB HYDROLASE SUPERFAMILY PROTEIN C4A8.06C"/>
    <property type="match status" value="1"/>
</dbReference>
<evidence type="ECO:0000313" key="3">
    <source>
        <dbReference type="EMBL" id="HIR61798.1"/>
    </source>
</evidence>
<dbReference type="Gene3D" id="3.40.50.1820">
    <property type="entry name" value="alpha/beta hydrolase"/>
    <property type="match status" value="1"/>
</dbReference>
<dbReference type="InterPro" id="IPR049492">
    <property type="entry name" value="BD-FAE-like_dom"/>
</dbReference>